<dbReference type="GO" id="GO:0140078">
    <property type="term" value="F:class I DNA-(apurinic or apyrimidinic site) endonuclease activity"/>
    <property type="evidence" value="ECO:0007669"/>
    <property type="project" value="UniProtKB-EC"/>
</dbReference>
<comment type="catalytic activity">
    <reaction evidence="14">
        <text>2'-deoxyribonucleotide-(2'-deoxyribose 5'-phosphate)-2'-deoxyribonucleotide-DNA = a 3'-end 2'-deoxyribonucleotide-(2,3-dehydro-2,3-deoxyribose 5'-phosphate)-DNA + a 5'-end 5'-phospho-2'-deoxyribonucleoside-DNA + H(+)</text>
        <dbReference type="Rhea" id="RHEA:66592"/>
        <dbReference type="Rhea" id="RHEA-COMP:13180"/>
        <dbReference type="Rhea" id="RHEA-COMP:16897"/>
        <dbReference type="Rhea" id="RHEA-COMP:17067"/>
        <dbReference type="ChEBI" id="CHEBI:15378"/>
        <dbReference type="ChEBI" id="CHEBI:136412"/>
        <dbReference type="ChEBI" id="CHEBI:157695"/>
        <dbReference type="ChEBI" id="CHEBI:167181"/>
        <dbReference type="EC" id="4.2.99.18"/>
    </reaction>
</comment>
<protein>
    <recommendedName>
        <fullName evidence="3">DNA-(apurinic or apyrimidinic site) lyase</fullName>
        <ecNumber evidence="3">4.2.99.18</ecNumber>
    </recommendedName>
</protein>
<dbReference type="SUPFAM" id="SSF46946">
    <property type="entry name" value="S13-like H2TH domain"/>
    <property type="match status" value="1"/>
</dbReference>
<keyword evidence="6 15" id="KW-0863">Zinc-finger</keyword>
<dbReference type="Gene3D" id="1.10.8.50">
    <property type="match status" value="1"/>
</dbReference>
<dbReference type="SUPFAM" id="SSF81624">
    <property type="entry name" value="N-terminal domain of MutM-like DNA repair proteins"/>
    <property type="match status" value="1"/>
</dbReference>
<dbReference type="PANTHER" id="PTHR42697">
    <property type="entry name" value="ENDONUCLEASE 8"/>
    <property type="match status" value="1"/>
</dbReference>
<dbReference type="STRING" id="85336.A7979_01215"/>
<evidence type="ECO:0000256" key="4">
    <source>
        <dbReference type="ARBA" id="ARBA00022723"/>
    </source>
</evidence>
<evidence type="ECO:0000313" key="20">
    <source>
        <dbReference type="Proteomes" id="UP000297951"/>
    </source>
</evidence>
<comment type="caution">
    <text evidence="19">The sequence shown here is derived from an EMBL/GenBank/DDBJ whole genome shotgun (WGS) entry which is preliminary data.</text>
</comment>
<keyword evidence="9" id="KW-0238">DNA-binding</keyword>
<dbReference type="Proteomes" id="UP000297951">
    <property type="component" value="Unassembled WGS sequence"/>
</dbReference>
<evidence type="ECO:0000256" key="14">
    <source>
        <dbReference type="ARBA" id="ARBA00044632"/>
    </source>
</evidence>
<dbReference type="EC" id="4.2.99.18" evidence="3"/>
<evidence type="ECO:0000256" key="7">
    <source>
        <dbReference type="ARBA" id="ARBA00022801"/>
    </source>
</evidence>
<dbReference type="SMART" id="SM00898">
    <property type="entry name" value="Fapy_DNA_glyco"/>
    <property type="match status" value="1"/>
</dbReference>
<keyword evidence="10" id="KW-0234">DNA repair</keyword>
<proteinExistence type="inferred from homology"/>
<evidence type="ECO:0000256" key="3">
    <source>
        <dbReference type="ARBA" id="ARBA00012720"/>
    </source>
</evidence>
<feature type="domain" description="Formamidopyrimidine-DNA glycosylase catalytic" evidence="18">
    <location>
        <begin position="2"/>
        <end position="89"/>
    </location>
</feature>
<dbReference type="PANTHER" id="PTHR42697:SF1">
    <property type="entry name" value="ENDONUCLEASE 8"/>
    <property type="match status" value="1"/>
</dbReference>
<dbReference type="InterPro" id="IPR035937">
    <property type="entry name" value="FPG_N"/>
</dbReference>
<evidence type="ECO:0000256" key="2">
    <source>
        <dbReference type="ARBA" id="ARBA00009409"/>
    </source>
</evidence>
<evidence type="ECO:0000259" key="17">
    <source>
        <dbReference type="PROSITE" id="PS51066"/>
    </source>
</evidence>
<evidence type="ECO:0000256" key="10">
    <source>
        <dbReference type="ARBA" id="ARBA00023204"/>
    </source>
</evidence>
<evidence type="ECO:0000259" key="18">
    <source>
        <dbReference type="PROSITE" id="PS51068"/>
    </source>
</evidence>
<accession>A0A4Y9F6E5</accession>
<reference evidence="19 20" key="1">
    <citation type="submission" date="2019-03" db="EMBL/GenBank/DDBJ databases">
        <title>Diversity of the mouse oral microbiome.</title>
        <authorList>
            <person name="Joseph S."/>
            <person name="Aduse-Opoku J."/>
            <person name="Curtis M."/>
            <person name="Wade W."/>
            <person name="Hashim A."/>
        </authorList>
    </citation>
    <scope>NUCLEOTIDE SEQUENCE [LARGE SCALE GENOMIC DNA]</scope>
    <source>
        <strain evidence="20">irhom_31</strain>
    </source>
</reference>
<keyword evidence="13" id="KW-0326">Glycosidase</keyword>
<keyword evidence="7" id="KW-0378">Hydrolase</keyword>
<dbReference type="EMBL" id="SPQC01000002">
    <property type="protein sequence ID" value="TFU24175.1"/>
    <property type="molecule type" value="Genomic_DNA"/>
</dbReference>
<dbReference type="Pfam" id="PF06827">
    <property type="entry name" value="zf-FPG_IleRS"/>
    <property type="match status" value="1"/>
</dbReference>
<dbReference type="Pfam" id="PF06831">
    <property type="entry name" value="H2TH"/>
    <property type="match status" value="1"/>
</dbReference>
<dbReference type="GO" id="GO:0008534">
    <property type="term" value="F:oxidized purine nucleobase lesion DNA N-glycosylase activity"/>
    <property type="evidence" value="ECO:0007669"/>
    <property type="project" value="UniProtKB-ARBA"/>
</dbReference>
<dbReference type="InterPro" id="IPR010663">
    <property type="entry name" value="Znf_FPG/IleRS"/>
</dbReference>
<evidence type="ECO:0000256" key="9">
    <source>
        <dbReference type="ARBA" id="ARBA00023125"/>
    </source>
</evidence>
<evidence type="ECO:0000256" key="6">
    <source>
        <dbReference type="ARBA" id="ARBA00022771"/>
    </source>
</evidence>
<dbReference type="PROSITE" id="PS51066">
    <property type="entry name" value="ZF_FPG_2"/>
    <property type="match status" value="1"/>
</dbReference>
<evidence type="ECO:0000313" key="19">
    <source>
        <dbReference type="EMBL" id="TFU24175.1"/>
    </source>
</evidence>
<dbReference type="PROSITE" id="PS51068">
    <property type="entry name" value="FPG_CAT"/>
    <property type="match status" value="1"/>
</dbReference>
<keyword evidence="4" id="KW-0479">Metal-binding</keyword>
<gene>
    <name evidence="19" type="ORF">E4U03_00980</name>
</gene>
<dbReference type="Gene3D" id="3.20.190.10">
    <property type="entry name" value="MutM-like, N-terminal"/>
    <property type="match status" value="1"/>
</dbReference>
<dbReference type="GO" id="GO:0008270">
    <property type="term" value="F:zinc ion binding"/>
    <property type="evidence" value="ECO:0007669"/>
    <property type="project" value="UniProtKB-KW"/>
</dbReference>
<organism evidence="19 20">
    <name type="scientific">Rothia nasimurium</name>
    <dbReference type="NCBI Taxonomy" id="85336"/>
    <lineage>
        <taxon>Bacteria</taxon>
        <taxon>Bacillati</taxon>
        <taxon>Actinomycetota</taxon>
        <taxon>Actinomycetes</taxon>
        <taxon>Micrococcales</taxon>
        <taxon>Micrococcaceae</taxon>
        <taxon>Rothia</taxon>
    </lineage>
</organism>
<comment type="cofactor">
    <cofactor evidence="1">
        <name>Zn(2+)</name>
        <dbReference type="ChEBI" id="CHEBI:29105"/>
    </cofactor>
</comment>
<dbReference type="GO" id="GO:0006979">
    <property type="term" value="P:response to oxidative stress"/>
    <property type="evidence" value="ECO:0007669"/>
    <property type="project" value="UniProtKB-ARBA"/>
</dbReference>
<comment type="similarity">
    <text evidence="2">Belongs to the FPG family.</text>
</comment>
<dbReference type="InterPro" id="IPR012319">
    <property type="entry name" value="FPG_cat"/>
</dbReference>
<dbReference type="GO" id="GO:0006284">
    <property type="term" value="P:base-excision repair"/>
    <property type="evidence" value="ECO:0007669"/>
    <property type="project" value="InterPro"/>
</dbReference>
<evidence type="ECO:0000256" key="12">
    <source>
        <dbReference type="ARBA" id="ARBA00023268"/>
    </source>
</evidence>
<evidence type="ECO:0000256" key="1">
    <source>
        <dbReference type="ARBA" id="ARBA00001947"/>
    </source>
</evidence>
<evidence type="ECO:0000256" key="13">
    <source>
        <dbReference type="ARBA" id="ARBA00023295"/>
    </source>
</evidence>
<dbReference type="CDD" id="cd08970">
    <property type="entry name" value="AcNei1_N"/>
    <property type="match status" value="1"/>
</dbReference>
<dbReference type="GO" id="GO:0003690">
    <property type="term" value="F:double-stranded DNA binding"/>
    <property type="evidence" value="ECO:0007669"/>
    <property type="project" value="UniProtKB-ARBA"/>
</dbReference>
<dbReference type="GO" id="GO:0000703">
    <property type="term" value="F:oxidized pyrimidine nucleobase lesion DNA N-glycosylase activity"/>
    <property type="evidence" value="ECO:0007669"/>
    <property type="project" value="TreeGrafter"/>
</dbReference>
<dbReference type="InterPro" id="IPR015886">
    <property type="entry name" value="H2TH_FPG"/>
</dbReference>
<evidence type="ECO:0000256" key="11">
    <source>
        <dbReference type="ARBA" id="ARBA00023239"/>
    </source>
</evidence>
<dbReference type="OrthoDB" id="9800855at2"/>
<keyword evidence="5" id="KW-0227">DNA damage</keyword>
<dbReference type="AlphaFoldDB" id="A0A4Y9F6E5"/>
<keyword evidence="11" id="KW-0456">Lyase</keyword>
<dbReference type="GO" id="GO:0003684">
    <property type="term" value="F:damaged DNA binding"/>
    <property type="evidence" value="ECO:0007669"/>
    <property type="project" value="InterPro"/>
</dbReference>
<keyword evidence="8" id="KW-0862">Zinc</keyword>
<name>A0A4Y9F6E5_9MICC</name>
<dbReference type="Pfam" id="PF01149">
    <property type="entry name" value="Fapy_DNA_glyco"/>
    <property type="match status" value="1"/>
</dbReference>
<keyword evidence="12" id="KW-0511">Multifunctional enzyme</keyword>
<dbReference type="FunFam" id="1.10.8.50:FF:000003">
    <property type="entry name" value="Formamidopyrimidine-DNA glycosylase"/>
    <property type="match status" value="1"/>
</dbReference>
<feature type="compositionally biased region" description="Basic and acidic residues" evidence="16">
    <location>
        <begin position="93"/>
        <end position="104"/>
    </location>
</feature>
<evidence type="ECO:0000256" key="5">
    <source>
        <dbReference type="ARBA" id="ARBA00022763"/>
    </source>
</evidence>
<evidence type="ECO:0000256" key="8">
    <source>
        <dbReference type="ARBA" id="ARBA00022833"/>
    </source>
</evidence>
<feature type="region of interest" description="Disordered" evidence="16">
    <location>
        <begin position="87"/>
        <end position="115"/>
    </location>
</feature>
<evidence type="ECO:0000256" key="16">
    <source>
        <dbReference type="SAM" id="MobiDB-lite"/>
    </source>
</evidence>
<dbReference type="RefSeq" id="WP_135011130.1">
    <property type="nucleotide sequence ID" value="NZ_JADGLK010000002.1"/>
</dbReference>
<dbReference type="SMART" id="SM01232">
    <property type="entry name" value="H2TH"/>
    <property type="match status" value="1"/>
</dbReference>
<feature type="domain" description="FPG-type" evidence="17">
    <location>
        <begin position="258"/>
        <end position="292"/>
    </location>
</feature>
<dbReference type="InterPro" id="IPR000214">
    <property type="entry name" value="Znf_DNA_glyclase/AP_lyase"/>
</dbReference>
<sequence>MPEGHSIHRLARQLTDVFAGAQLAVTSPQGRFADGAALLDGHTFGSAFAHGKHLFARFSNELYLNVHLGIYGAFTFGGDEHFTGASSIGAPRKIGEQEDHRAELSAEPPAPRPTTRVRLVSEHGWADLVGPTICRTLTPEEVGEVRAKLGPDPLNQDADPAAFYAAAAKTSRPIGVVLMDQKAISGVGNIFRAESLYRTGIDPFTPAKECSRQQLEALWNDNKHLLEIGVRVGRIITTDPADRPGVPETEAWPDHANYVYHRQGQTCPRCGATIALEEVTGRKLYWCPGCQH</sequence>
<dbReference type="SUPFAM" id="SSF57716">
    <property type="entry name" value="Glucocorticoid receptor-like (DNA-binding domain)"/>
    <property type="match status" value="1"/>
</dbReference>
<dbReference type="InterPro" id="IPR010979">
    <property type="entry name" value="Ribosomal_uS13-like_H2TH"/>
</dbReference>
<evidence type="ECO:0000256" key="15">
    <source>
        <dbReference type="PROSITE-ProRule" id="PRU00391"/>
    </source>
</evidence>